<evidence type="ECO:0000256" key="3">
    <source>
        <dbReference type="ARBA" id="ARBA00023242"/>
    </source>
</evidence>
<dbReference type="GO" id="GO:0006405">
    <property type="term" value="P:RNA export from nucleus"/>
    <property type="evidence" value="ECO:0007669"/>
    <property type="project" value="TreeGrafter"/>
</dbReference>
<reference evidence="7" key="1">
    <citation type="submission" date="2016-06" db="UniProtKB">
        <authorList>
            <consortium name="WormBaseParasite"/>
        </authorList>
    </citation>
    <scope>IDENTIFICATION</scope>
</reference>
<keyword evidence="2" id="KW-0813">Transport</keyword>
<dbReference type="GO" id="GO:0036228">
    <property type="term" value="P:protein localization to nuclear inner membrane"/>
    <property type="evidence" value="ECO:0007669"/>
    <property type="project" value="TreeGrafter"/>
</dbReference>
<evidence type="ECO:0000313" key="7">
    <source>
        <dbReference type="WBParaSite" id="GPUH_0001534601-mRNA-1"/>
    </source>
</evidence>
<comment type="subcellular location">
    <subcellularLocation>
        <location evidence="1">Nucleus</location>
    </subcellularLocation>
</comment>
<dbReference type="GO" id="GO:0017056">
    <property type="term" value="F:structural constituent of nuclear pore"/>
    <property type="evidence" value="ECO:0007669"/>
    <property type="project" value="InterPro"/>
</dbReference>
<dbReference type="EMBL" id="UYRT01082300">
    <property type="protein sequence ID" value="VDN25787.1"/>
    <property type="molecule type" value="Genomic_DNA"/>
</dbReference>
<dbReference type="InterPro" id="IPR004870">
    <property type="entry name" value="Nucleoporin_Nup155"/>
</dbReference>
<dbReference type="Proteomes" id="UP000271098">
    <property type="component" value="Unassembled WGS sequence"/>
</dbReference>
<evidence type="ECO:0000256" key="1">
    <source>
        <dbReference type="ARBA" id="ARBA00004123"/>
    </source>
</evidence>
<evidence type="ECO:0000256" key="2">
    <source>
        <dbReference type="ARBA" id="ARBA00022448"/>
    </source>
</evidence>
<dbReference type="Pfam" id="PF08801">
    <property type="entry name" value="Nucleoporin_N"/>
    <property type="match status" value="1"/>
</dbReference>
<keyword evidence="6" id="KW-1185">Reference proteome</keyword>
<evidence type="ECO:0000259" key="4">
    <source>
        <dbReference type="Pfam" id="PF08801"/>
    </source>
</evidence>
<reference evidence="5 6" key="2">
    <citation type="submission" date="2018-11" db="EMBL/GenBank/DDBJ databases">
        <authorList>
            <consortium name="Pathogen Informatics"/>
        </authorList>
    </citation>
    <scope>NUCLEOTIDE SEQUENCE [LARGE SCALE GENOMIC DNA]</scope>
</reference>
<gene>
    <name evidence="5" type="ORF">GPUH_LOCUS15327</name>
</gene>
<evidence type="ECO:0000313" key="6">
    <source>
        <dbReference type="Proteomes" id="UP000271098"/>
    </source>
</evidence>
<keyword evidence="3" id="KW-0539">Nucleus</keyword>
<dbReference type="OrthoDB" id="338970at2759"/>
<dbReference type="WBParaSite" id="GPUH_0001534601-mRNA-1">
    <property type="protein sequence ID" value="GPUH_0001534601-mRNA-1"/>
    <property type="gene ID" value="GPUH_0001534601"/>
</dbReference>
<dbReference type="AlphaFoldDB" id="A0A183E2Y5"/>
<dbReference type="InterPro" id="IPR014908">
    <property type="entry name" value="Nucleoporin_Nup133/Nup155_N"/>
</dbReference>
<dbReference type="GO" id="GO:0006606">
    <property type="term" value="P:protein import into nucleus"/>
    <property type="evidence" value="ECO:0007669"/>
    <property type="project" value="TreeGrafter"/>
</dbReference>
<proteinExistence type="predicted"/>
<dbReference type="GO" id="GO:0044611">
    <property type="term" value="C:nuclear pore inner ring"/>
    <property type="evidence" value="ECO:0007669"/>
    <property type="project" value="TreeGrafter"/>
</dbReference>
<sequence length="203" mass="22811">MAQDDGQSGRSTLDRAMVHVQRIVSKESTDADLYFRLKYDPSNPDKVTISGLSGEDYRSLDDLEVAEFGQSHLRAFPRELRDLLNNAQSFYTMGVLPEIARAYMTVDGDLYMWNYEDSCDLACFDGIPNTITKVAVAKPKLRVFEVIYATTICYTKTFSSLSIRSPAPACTELSVLSLFDRCSCTFPTALLLIHLHDFISSVY</sequence>
<dbReference type="PANTHER" id="PTHR10350">
    <property type="entry name" value="NUCLEAR PORE COMPLEX PROTEIN NUP155"/>
    <property type="match status" value="1"/>
</dbReference>
<name>A0A183E2Y5_9BILA</name>
<organism evidence="7">
    <name type="scientific">Gongylonema pulchrum</name>
    <dbReference type="NCBI Taxonomy" id="637853"/>
    <lineage>
        <taxon>Eukaryota</taxon>
        <taxon>Metazoa</taxon>
        <taxon>Ecdysozoa</taxon>
        <taxon>Nematoda</taxon>
        <taxon>Chromadorea</taxon>
        <taxon>Rhabditida</taxon>
        <taxon>Spirurina</taxon>
        <taxon>Spiruromorpha</taxon>
        <taxon>Spiruroidea</taxon>
        <taxon>Gongylonematidae</taxon>
        <taxon>Gongylonema</taxon>
    </lineage>
</organism>
<dbReference type="GO" id="GO:0000972">
    <property type="term" value="P:transcription-dependent tethering of RNA polymerase II gene DNA at nuclear periphery"/>
    <property type="evidence" value="ECO:0007669"/>
    <property type="project" value="TreeGrafter"/>
</dbReference>
<accession>A0A183E2Y5</accession>
<dbReference type="PANTHER" id="PTHR10350:SF6">
    <property type="entry name" value="NUCLEAR PORE COMPLEX PROTEIN NUP155"/>
    <property type="match status" value="1"/>
</dbReference>
<feature type="domain" description="Nucleoporin Nup133/Nup155-like N-terminal" evidence="4">
    <location>
        <begin position="70"/>
        <end position="145"/>
    </location>
</feature>
<evidence type="ECO:0000313" key="5">
    <source>
        <dbReference type="EMBL" id="VDN25787.1"/>
    </source>
</evidence>
<protein>
    <submittedName>
        <fullName evidence="7">Nucleoporin_N domain-containing protein</fullName>
    </submittedName>
</protein>